<organism evidence="2 3">
    <name type="scientific">Halohasta litorea</name>
    <dbReference type="NCBI Taxonomy" id="869891"/>
    <lineage>
        <taxon>Archaea</taxon>
        <taxon>Methanobacteriati</taxon>
        <taxon>Methanobacteriota</taxon>
        <taxon>Stenosarchaea group</taxon>
        <taxon>Halobacteria</taxon>
        <taxon>Halobacteriales</taxon>
        <taxon>Haloferacaceae</taxon>
        <taxon>Halohasta</taxon>
    </lineage>
</organism>
<evidence type="ECO:0008006" key="4">
    <source>
        <dbReference type="Google" id="ProtNLM"/>
    </source>
</evidence>
<sequence length="196" mass="19971">MLADSLPDIWTAVLVSGELLSADAIIPTAGLDAHGPVLAAVSSITTVICGGAIIYRYGGRLDDAVSASMQRPLVSALYGLMAYGIVVLLVGYAYSQLIRLAVAETALTVSVTLVAAGLVFSLGGLGFVVVGAWLADLVGATDPWIGLVGLGTVSALVWLLLPVSFGIVVWVAIASVGIGGPTRLWFHAGSVHVSQS</sequence>
<keyword evidence="1" id="KW-0812">Transmembrane</keyword>
<keyword evidence="1" id="KW-1133">Transmembrane helix</keyword>
<feature type="transmembrane region" description="Helical" evidence="1">
    <location>
        <begin position="106"/>
        <end position="132"/>
    </location>
</feature>
<gene>
    <name evidence="2" type="ORF">ACFSBW_04900</name>
</gene>
<keyword evidence="1" id="KW-0472">Membrane</keyword>
<comment type="caution">
    <text evidence="2">The sequence shown here is derived from an EMBL/GenBank/DDBJ whole genome shotgun (WGS) entry which is preliminary data.</text>
</comment>
<reference evidence="2 3" key="1">
    <citation type="journal article" date="2019" name="Int. J. Syst. Evol. Microbiol.">
        <title>The Global Catalogue of Microorganisms (GCM) 10K type strain sequencing project: providing services to taxonomists for standard genome sequencing and annotation.</title>
        <authorList>
            <consortium name="The Broad Institute Genomics Platform"/>
            <consortium name="The Broad Institute Genome Sequencing Center for Infectious Disease"/>
            <person name="Wu L."/>
            <person name="Ma J."/>
        </authorList>
    </citation>
    <scope>NUCLEOTIDE SEQUENCE [LARGE SCALE GENOMIC DNA]</scope>
    <source>
        <strain evidence="2 3">CGMCC 1.10593</strain>
    </source>
</reference>
<dbReference type="Proteomes" id="UP001597052">
    <property type="component" value="Unassembled WGS sequence"/>
</dbReference>
<protein>
    <recommendedName>
        <fullName evidence="4">Yip1 domain-containing protein</fullName>
    </recommendedName>
</protein>
<dbReference type="RefSeq" id="WP_256394914.1">
    <property type="nucleotide sequence ID" value="NZ_JANHDJ010000001.1"/>
</dbReference>
<dbReference type="EMBL" id="JBHUDM010000001">
    <property type="protein sequence ID" value="MFD1641212.1"/>
    <property type="molecule type" value="Genomic_DNA"/>
</dbReference>
<keyword evidence="3" id="KW-1185">Reference proteome</keyword>
<feature type="transmembrane region" description="Helical" evidence="1">
    <location>
        <begin position="37"/>
        <end position="55"/>
    </location>
</feature>
<feature type="transmembrane region" description="Helical" evidence="1">
    <location>
        <begin position="76"/>
        <end position="94"/>
    </location>
</feature>
<accession>A0ABD6D556</accession>
<evidence type="ECO:0000313" key="3">
    <source>
        <dbReference type="Proteomes" id="UP001597052"/>
    </source>
</evidence>
<name>A0ABD6D556_9EURY</name>
<evidence type="ECO:0000256" key="1">
    <source>
        <dbReference type="SAM" id="Phobius"/>
    </source>
</evidence>
<evidence type="ECO:0000313" key="2">
    <source>
        <dbReference type="EMBL" id="MFD1641212.1"/>
    </source>
</evidence>
<proteinExistence type="predicted"/>
<feature type="transmembrane region" description="Helical" evidence="1">
    <location>
        <begin position="167"/>
        <end position="186"/>
    </location>
</feature>
<dbReference type="AlphaFoldDB" id="A0ABD6D556"/>